<accession>A1AMJ7</accession>
<name>A1AMJ7_PELPD</name>
<dbReference type="EMBL" id="CP000482">
    <property type="protein sequence ID" value="ABK98567.1"/>
    <property type="molecule type" value="Genomic_DNA"/>
</dbReference>
<dbReference type="HOGENOM" id="CLU_1667736_0_0_7"/>
<reference evidence="1 2" key="1">
    <citation type="submission" date="2006-10" db="EMBL/GenBank/DDBJ databases">
        <title>Complete sequence of chromosome of Pelobacter propionicus DSM 2379.</title>
        <authorList>
            <consortium name="US DOE Joint Genome Institute"/>
            <person name="Copeland A."/>
            <person name="Lucas S."/>
            <person name="Lapidus A."/>
            <person name="Barry K."/>
            <person name="Detter J.C."/>
            <person name="Glavina del Rio T."/>
            <person name="Hammon N."/>
            <person name="Israni S."/>
            <person name="Dalin E."/>
            <person name="Tice H."/>
            <person name="Pitluck S."/>
            <person name="Saunders E."/>
            <person name="Brettin T."/>
            <person name="Bruce D."/>
            <person name="Han C."/>
            <person name="Tapia R."/>
            <person name="Schmutz J."/>
            <person name="Larimer F."/>
            <person name="Land M."/>
            <person name="Hauser L."/>
            <person name="Kyrpides N."/>
            <person name="Kim E."/>
            <person name="Lovley D."/>
            <person name="Richardson P."/>
        </authorList>
    </citation>
    <scope>NUCLEOTIDE SEQUENCE [LARGE SCALE GENOMIC DNA]</scope>
    <source>
        <strain evidence="2">DSM 2379 / NBRC 103807 / OttBd1</strain>
    </source>
</reference>
<evidence type="ECO:0000313" key="1">
    <source>
        <dbReference type="EMBL" id="ABK98567.1"/>
    </source>
</evidence>
<sequence>MSIYLATTFLHRQESMGLPKFPEYLFLHAMACGLRRIYPSSPITDEIVLPSEPVKSSASATSLFRSCTSTSGSADSPTACKILCLCFTCLVRRILHDSATGARLDTERMANPSPTGTFTLQDTPDFAWRETAMSVTGAAVFPPRPRPHESWDITFPQM</sequence>
<dbReference type="KEGG" id="ppd:Ppro_0938"/>
<dbReference type="Proteomes" id="UP000006732">
    <property type="component" value="Chromosome"/>
</dbReference>
<dbReference type="AlphaFoldDB" id="A1AMJ7"/>
<evidence type="ECO:0000313" key="2">
    <source>
        <dbReference type="Proteomes" id="UP000006732"/>
    </source>
</evidence>
<protein>
    <submittedName>
        <fullName evidence="1">Uncharacterized protein</fullName>
    </submittedName>
</protein>
<proteinExistence type="predicted"/>
<organism evidence="1 2">
    <name type="scientific">Pelobacter propionicus (strain DSM 2379 / NBRC 103807 / OttBd1)</name>
    <dbReference type="NCBI Taxonomy" id="338966"/>
    <lineage>
        <taxon>Bacteria</taxon>
        <taxon>Pseudomonadati</taxon>
        <taxon>Thermodesulfobacteriota</taxon>
        <taxon>Desulfuromonadia</taxon>
        <taxon>Desulfuromonadales</taxon>
        <taxon>Desulfuromonadaceae</taxon>
        <taxon>Pelobacter</taxon>
    </lineage>
</organism>
<gene>
    <name evidence="1" type="ordered locus">Ppro_0938</name>
</gene>
<keyword evidence="2" id="KW-1185">Reference proteome</keyword>